<reference evidence="2" key="1">
    <citation type="journal article" date="2013" name="Genetics">
        <title>The draft genome and transcriptome of Panagrellus redivivus are shaped by the harsh demands of a free-living lifestyle.</title>
        <authorList>
            <person name="Srinivasan J."/>
            <person name="Dillman A.R."/>
            <person name="Macchietto M.G."/>
            <person name="Heikkinen L."/>
            <person name="Lakso M."/>
            <person name="Fracchia K.M."/>
            <person name="Antoshechkin I."/>
            <person name="Mortazavi A."/>
            <person name="Wong G."/>
            <person name="Sternberg P.W."/>
        </authorList>
    </citation>
    <scope>NUCLEOTIDE SEQUENCE [LARGE SCALE GENOMIC DNA]</scope>
    <source>
        <strain evidence="2">MT8872</strain>
    </source>
</reference>
<evidence type="ECO:0000256" key="1">
    <source>
        <dbReference type="SAM" id="MobiDB-lite"/>
    </source>
</evidence>
<dbReference type="Proteomes" id="UP000492821">
    <property type="component" value="Unassembled WGS sequence"/>
</dbReference>
<accession>A0A7E4ZZM4</accession>
<reference evidence="3" key="2">
    <citation type="submission" date="2020-10" db="UniProtKB">
        <authorList>
            <consortium name="WormBaseParasite"/>
        </authorList>
    </citation>
    <scope>IDENTIFICATION</scope>
</reference>
<feature type="region of interest" description="Disordered" evidence="1">
    <location>
        <begin position="226"/>
        <end position="253"/>
    </location>
</feature>
<evidence type="ECO:0000313" key="2">
    <source>
        <dbReference type="Proteomes" id="UP000492821"/>
    </source>
</evidence>
<dbReference type="AlphaFoldDB" id="A0A7E4ZZM4"/>
<name>A0A7E4ZZM4_PANRE</name>
<feature type="compositionally biased region" description="Basic residues" evidence="1">
    <location>
        <begin position="229"/>
        <end position="241"/>
    </location>
</feature>
<protein>
    <submittedName>
        <fullName evidence="3">Protein kinase domain-containing protein</fullName>
    </submittedName>
</protein>
<organism evidence="2 3">
    <name type="scientific">Panagrellus redivivus</name>
    <name type="common">Microworm</name>
    <dbReference type="NCBI Taxonomy" id="6233"/>
    <lineage>
        <taxon>Eukaryota</taxon>
        <taxon>Metazoa</taxon>
        <taxon>Ecdysozoa</taxon>
        <taxon>Nematoda</taxon>
        <taxon>Chromadorea</taxon>
        <taxon>Rhabditida</taxon>
        <taxon>Tylenchina</taxon>
        <taxon>Panagrolaimomorpha</taxon>
        <taxon>Panagrolaimoidea</taxon>
        <taxon>Panagrolaimidae</taxon>
        <taxon>Panagrellus</taxon>
    </lineage>
</organism>
<dbReference type="WBParaSite" id="Pan_g5011.t2">
    <property type="protein sequence ID" value="Pan_g5011.t2"/>
    <property type="gene ID" value="Pan_g5011"/>
</dbReference>
<keyword evidence="2" id="KW-1185">Reference proteome</keyword>
<proteinExistence type="predicted"/>
<feature type="region of interest" description="Disordered" evidence="1">
    <location>
        <begin position="79"/>
        <end position="102"/>
    </location>
</feature>
<evidence type="ECO:0000313" key="3">
    <source>
        <dbReference type="WBParaSite" id="Pan_g5011.t2"/>
    </source>
</evidence>
<feature type="compositionally biased region" description="Low complexity" evidence="1">
    <location>
        <begin position="242"/>
        <end position="252"/>
    </location>
</feature>
<sequence>MMGHDSLSIRFVQEVADACIRAPNSKLSAACAPGNMRLSLLLLIVLITGGQSLSLEKLWNNWLGFTQPSAADPAEQILNGGSNDTDLDGFADNATESANNEEQEEVIGTVIHLTPSTESPDDYEDTTTPDILNVSVQTADSATVNTDNHEFADSTAVSGSPDHIPTTTSVAIDETEEVLLNGDSYLSDNETTFEVIDGSGEEPLNLLAENENVTETLTTTTDSATTLEHHHHHGHHHHHHTATPSTPTATQSWKGLSTGLTALDGWLNSSL</sequence>